<sequence>MQAVMTMNIKTYSELITLPTFEERFCYLKLEGSVGKETFGFKRWLNQEFYHSDKWLRFRDEIIIRDEGCDLGVPGYEIFDSILIHHLNPITYEDLLNQSPCVFDLENVICTKLNTHNAIHYGDESLLLLPPVQRTRNDTCPWRK</sequence>
<dbReference type="EMBL" id="JANFYS010000031">
    <property type="protein sequence ID" value="MCQ4771426.1"/>
    <property type="molecule type" value="Genomic_DNA"/>
</dbReference>
<evidence type="ECO:0000313" key="2">
    <source>
        <dbReference type="Proteomes" id="UP001204562"/>
    </source>
</evidence>
<evidence type="ECO:0000313" key="1">
    <source>
        <dbReference type="EMBL" id="MCQ4771426.1"/>
    </source>
</evidence>
<proteinExistence type="predicted"/>
<dbReference type="AlphaFoldDB" id="A0AAW5JMW1"/>
<accession>A0AAW5JMW1</accession>
<reference evidence="1" key="1">
    <citation type="submission" date="2022-06" db="EMBL/GenBank/DDBJ databases">
        <title>Isolation of gut microbiota from human fecal samples.</title>
        <authorList>
            <person name="Pamer E.G."/>
            <person name="Barat B."/>
            <person name="Waligurski E."/>
            <person name="Medina S."/>
            <person name="Paddock L."/>
            <person name="Mostad J."/>
        </authorList>
    </citation>
    <scope>NUCLEOTIDE SEQUENCE</scope>
    <source>
        <strain evidence="1">DFI.9.91</strain>
    </source>
</reference>
<evidence type="ECO:0008006" key="3">
    <source>
        <dbReference type="Google" id="ProtNLM"/>
    </source>
</evidence>
<dbReference type="RefSeq" id="WP_256304603.1">
    <property type="nucleotide sequence ID" value="NZ_JANFYS010000031.1"/>
</dbReference>
<protein>
    <recommendedName>
        <fullName evidence="3">HNH nuclease domain-containing protein</fullName>
    </recommendedName>
</protein>
<comment type="caution">
    <text evidence="1">The sequence shown here is derived from an EMBL/GenBank/DDBJ whole genome shotgun (WGS) entry which is preliminary data.</text>
</comment>
<dbReference type="Proteomes" id="UP001204562">
    <property type="component" value="Unassembled WGS sequence"/>
</dbReference>
<gene>
    <name evidence="1" type="ORF">NE579_13335</name>
</gene>
<name>A0AAW5JMW1_9FIRM</name>
<organism evidence="1 2">
    <name type="scientific">Intestinimonas massiliensis</name>
    <name type="common">ex Afouda et al. 2020</name>
    <dbReference type="NCBI Taxonomy" id="1673721"/>
    <lineage>
        <taxon>Bacteria</taxon>
        <taxon>Bacillati</taxon>
        <taxon>Bacillota</taxon>
        <taxon>Clostridia</taxon>
        <taxon>Eubacteriales</taxon>
        <taxon>Intestinimonas</taxon>
    </lineage>
</organism>